<evidence type="ECO:0008006" key="3">
    <source>
        <dbReference type="Google" id="ProtNLM"/>
    </source>
</evidence>
<gene>
    <name evidence="1" type="ORF">HMPREF3196_00665</name>
</gene>
<dbReference type="EMBL" id="LRPO01000020">
    <property type="protein sequence ID" value="KWZ82082.1"/>
    <property type="molecule type" value="Genomic_DNA"/>
</dbReference>
<reference evidence="1 2" key="1">
    <citation type="submission" date="2016-01" db="EMBL/GenBank/DDBJ databases">
        <authorList>
            <person name="Oliw E.H."/>
        </authorList>
    </citation>
    <scope>NUCLEOTIDE SEQUENCE [LARGE SCALE GENOMIC DNA]</scope>
    <source>
        <strain evidence="1 2">MJR8628B</strain>
    </source>
</reference>
<dbReference type="Proteomes" id="UP000070092">
    <property type="component" value="Unassembled WGS sequence"/>
</dbReference>
<evidence type="ECO:0000313" key="2">
    <source>
        <dbReference type="Proteomes" id="UP000070092"/>
    </source>
</evidence>
<organism evidence="1 2">
    <name type="scientific">Bifidobacterium bifidum</name>
    <dbReference type="NCBI Taxonomy" id="1681"/>
    <lineage>
        <taxon>Bacteria</taxon>
        <taxon>Bacillati</taxon>
        <taxon>Actinomycetota</taxon>
        <taxon>Actinomycetes</taxon>
        <taxon>Bifidobacteriales</taxon>
        <taxon>Bifidobacteriaceae</taxon>
        <taxon>Bifidobacterium</taxon>
    </lineage>
</organism>
<dbReference type="AlphaFoldDB" id="A0A133KRB1"/>
<name>A0A133KRB1_BIFBI</name>
<protein>
    <recommendedName>
        <fullName evidence="3">ATP-binding protein</fullName>
    </recommendedName>
</protein>
<dbReference type="InterPro" id="IPR036890">
    <property type="entry name" value="HATPase_C_sf"/>
</dbReference>
<evidence type="ECO:0000313" key="1">
    <source>
        <dbReference type="EMBL" id="KWZ82082.1"/>
    </source>
</evidence>
<comment type="caution">
    <text evidence="1">The sequence shown here is derived from an EMBL/GenBank/DDBJ whole genome shotgun (WGS) entry which is preliminary data.</text>
</comment>
<dbReference type="Gene3D" id="3.30.565.10">
    <property type="entry name" value="Histidine kinase-like ATPase, C-terminal domain"/>
    <property type="match status" value="1"/>
</dbReference>
<accession>A0A133KRB1</accession>
<proteinExistence type="predicted"/>
<sequence>MRRLCDALREELAGKGFHGGFALHDNGLMEDIDPDHMTLLGELLNEIAHNIIRHCPAGCEFDCSVMLHDDVAEVTQYNSVTHPADKSETAVSTRMGLGLCRDRLLHIGGMLRTEVEDGTWMLYARVPLTHQT</sequence>
<dbReference type="PATRIC" id="fig|1681.53.peg.653"/>